<dbReference type="Proteomes" id="UP001230035">
    <property type="component" value="Unassembled WGS sequence"/>
</dbReference>
<dbReference type="EMBL" id="JASGBP010000001">
    <property type="protein sequence ID" value="MDI9256110.1"/>
    <property type="molecule type" value="Genomic_DNA"/>
</dbReference>
<proteinExistence type="predicted"/>
<dbReference type="RefSeq" id="WP_283237796.1">
    <property type="nucleotide sequence ID" value="NZ_JASGBP010000001.1"/>
</dbReference>
<reference evidence="1 2" key="1">
    <citation type="submission" date="2023-05" db="EMBL/GenBank/DDBJ databases">
        <title>Flavobacterium sedimenti sp. nov., isolated from the sediment.</title>
        <authorList>
            <person name="Wu N."/>
        </authorList>
    </citation>
    <scope>NUCLEOTIDE SEQUENCE [LARGE SCALE GENOMIC DNA]</scope>
    <source>
        <strain evidence="1 2">YZ-48</strain>
    </source>
</reference>
<name>A0ABT6XMB3_9FLAO</name>
<organism evidence="1 2">
    <name type="scientific">Flavobacterium sedimenticola</name>
    <dbReference type="NCBI Taxonomy" id="3043286"/>
    <lineage>
        <taxon>Bacteria</taxon>
        <taxon>Pseudomonadati</taxon>
        <taxon>Bacteroidota</taxon>
        <taxon>Flavobacteriia</taxon>
        <taxon>Flavobacteriales</taxon>
        <taxon>Flavobacteriaceae</taxon>
        <taxon>Flavobacterium</taxon>
    </lineage>
</organism>
<evidence type="ECO:0000313" key="2">
    <source>
        <dbReference type="Proteomes" id="UP001230035"/>
    </source>
</evidence>
<gene>
    <name evidence="1" type="ORF">QHT84_01645</name>
</gene>
<keyword evidence="2" id="KW-1185">Reference proteome</keyword>
<evidence type="ECO:0008006" key="3">
    <source>
        <dbReference type="Google" id="ProtNLM"/>
    </source>
</evidence>
<sequence length="188" mass="21299">MKTNFFAVLLVVLSLVSCKDDKKEGEQASPEAETPEVAVKQNFSVELDVAASKKDDFTLYYTEDNTTAFTGELAAWRGVQGDGKRETVVFDLSEEKIPTDIRLDFGMNKEQESVTLYSVKISYYGNEINFKGVDFFKFFIESKDFKTEFDQGTGAIKFIKTGSEYKTPFYYPRQELIDALKKLTTVAS</sequence>
<accession>A0ABT6XMB3</accession>
<comment type="caution">
    <text evidence="1">The sequence shown here is derived from an EMBL/GenBank/DDBJ whole genome shotgun (WGS) entry which is preliminary data.</text>
</comment>
<protein>
    <recommendedName>
        <fullName evidence="3">Lipoprotein</fullName>
    </recommendedName>
</protein>
<dbReference type="PROSITE" id="PS51257">
    <property type="entry name" value="PROKAR_LIPOPROTEIN"/>
    <property type="match status" value="1"/>
</dbReference>
<evidence type="ECO:0000313" key="1">
    <source>
        <dbReference type="EMBL" id="MDI9256110.1"/>
    </source>
</evidence>